<accession>A0A6N1AFT9</accession>
<organism evidence="2 3">
    <name type="scientific">Azospirillum oryzae</name>
    <dbReference type="NCBI Taxonomy" id="286727"/>
    <lineage>
        <taxon>Bacteria</taxon>
        <taxon>Pseudomonadati</taxon>
        <taxon>Pseudomonadota</taxon>
        <taxon>Alphaproteobacteria</taxon>
        <taxon>Rhodospirillales</taxon>
        <taxon>Azospirillaceae</taxon>
        <taxon>Azospirillum</taxon>
    </lineage>
</organism>
<evidence type="ECO:0000313" key="2">
    <source>
        <dbReference type="EMBL" id="QKS49988.1"/>
    </source>
</evidence>
<geneLocation type="plasmid" evidence="2 3">
    <name>unnamed3</name>
</geneLocation>
<sequence length="327" mass="36545">MEPSRFASGLYVGTVMHHRVKPVRHRLSYRVFSLLADLDELPRLDRELRLFAHNRFGLIGFRDRDFGPLGEDAGESPLPPGERVRVRGERGEDLQESHTPRSHGIHPMHPPHPDPLPGGERASWAIKGWAEGQLAAAGIEGGGPIRLLCFPRVLGFVFNPLCVWFCHRRDGTLAAIIHEVSNTFGQRHAYLIPAASGPDGLVRQQCDKRFYVSPFMDMETAYHFRIRPPKGEAGEPLEVAIRQTDAGGPVLHASLTLRRVELTDGAILRAWARHPLMTAKVVAGIHWEALHLWRKGLAIRPRPPAPAHPVTVVKDIVVPDRFREGHS</sequence>
<keyword evidence="2" id="KW-0614">Plasmid</keyword>
<feature type="region of interest" description="Disordered" evidence="1">
    <location>
        <begin position="70"/>
        <end position="120"/>
    </location>
</feature>
<keyword evidence="3" id="KW-1185">Reference proteome</keyword>
<evidence type="ECO:0000256" key="1">
    <source>
        <dbReference type="SAM" id="MobiDB-lite"/>
    </source>
</evidence>
<dbReference type="EMBL" id="CP054617">
    <property type="protein sequence ID" value="QKS49988.1"/>
    <property type="molecule type" value="Genomic_DNA"/>
</dbReference>
<protein>
    <submittedName>
        <fullName evidence="2">DUF1365 domain-containing protein</fullName>
    </submittedName>
</protein>
<dbReference type="RefSeq" id="WP_149198774.1">
    <property type="nucleotide sequence ID" value="NZ_BSOV01000071.1"/>
</dbReference>
<feature type="compositionally biased region" description="Basic and acidic residues" evidence="1">
    <location>
        <begin position="82"/>
        <end position="99"/>
    </location>
</feature>
<dbReference type="OrthoDB" id="9778801at2"/>
<reference evidence="2 3" key="1">
    <citation type="submission" date="2020-06" db="EMBL/GenBank/DDBJ databases">
        <title>Complete genome of Azosprillum oryzae KACC14407.</title>
        <authorList>
            <person name="Kim M."/>
            <person name="Park Y.-J."/>
            <person name="Shin J.-H."/>
        </authorList>
    </citation>
    <scope>NUCLEOTIDE SEQUENCE [LARGE SCALE GENOMIC DNA]</scope>
    <source>
        <strain evidence="2 3">KACC 14407</strain>
        <plasmid evidence="2 3">unnamed3</plasmid>
    </source>
</reference>
<dbReference type="AlphaFoldDB" id="A0A6N1AFT9"/>
<proteinExistence type="predicted"/>
<dbReference type="InterPro" id="IPR010775">
    <property type="entry name" value="DUF1365"/>
</dbReference>
<dbReference type="Pfam" id="PF07103">
    <property type="entry name" value="DUF1365"/>
    <property type="match status" value="1"/>
</dbReference>
<evidence type="ECO:0000313" key="3">
    <source>
        <dbReference type="Proteomes" id="UP000509702"/>
    </source>
</evidence>
<dbReference type="PANTHER" id="PTHR33973:SF4">
    <property type="entry name" value="OS07G0153300 PROTEIN"/>
    <property type="match status" value="1"/>
</dbReference>
<name>A0A6N1AFT9_9PROT</name>
<dbReference type="KEGG" id="aoz:HUE56_05550"/>
<dbReference type="Proteomes" id="UP000509702">
    <property type="component" value="Plasmid unnamed3"/>
</dbReference>
<dbReference type="PANTHER" id="PTHR33973">
    <property type="entry name" value="OS07G0153300 PROTEIN"/>
    <property type="match status" value="1"/>
</dbReference>
<gene>
    <name evidence="2" type="ORF">HUE56_05550</name>
</gene>